<sequence>MQTHNQAAPGALEVVRRFINTWSIPNQTRVEVDELPLFVSDADKWSEELSRYPRADSDTLDTLMALRTDLRKSCEGLDDDHQLLNAWLTRAALSVKVVPAEGGAPELCVIPADTSYVARILASVADAISSGTWLRLKTCADCRWAFYDNTRNGSKRWCGMTKGGVEGRACGTIAKVSAFRARAAAKKNQITDGS</sequence>
<dbReference type="InterPro" id="IPR023286">
    <property type="entry name" value="ABATE_dom_sf"/>
</dbReference>
<evidence type="ECO:0000259" key="1">
    <source>
        <dbReference type="Pfam" id="PF11706"/>
    </source>
</evidence>
<dbReference type="SUPFAM" id="SSF160904">
    <property type="entry name" value="Jann2411-like"/>
    <property type="match status" value="1"/>
</dbReference>
<dbReference type="RefSeq" id="WP_191944955.1">
    <property type="nucleotide sequence ID" value="NZ_JACYNP010000007.1"/>
</dbReference>
<name>A0ABR9AAP1_9PSED</name>
<dbReference type="Gene3D" id="1.10.3300.10">
    <property type="entry name" value="Jann2411-like domain"/>
    <property type="match status" value="1"/>
</dbReference>
<evidence type="ECO:0000313" key="3">
    <source>
        <dbReference type="Proteomes" id="UP000625247"/>
    </source>
</evidence>
<reference evidence="2 3" key="1">
    <citation type="journal article" date="2020" name="FEMS Microbiol. Ecol.">
        <title>Temporal dynamics of bacterial communities during seed development and maturation.</title>
        <authorList>
            <person name="Chesneau G."/>
            <person name="Torres-Cortes G."/>
            <person name="Briand M."/>
            <person name="Darrasse A."/>
            <person name="Preveaux A."/>
            <person name="Marais C."/>
            <person name="Jacques M.A."/>
            <person name="Shade A."/>
            <person name="Barret M."/>
        </authorList>
    </citation>
    <scope>NUCLEOTIDE SEQUENCE [LARGE SCALE GENOMIC DNA]</scope>
    <source>
        <strain evidence="2 3">CFBP13723</strain>
    </source>
</reference>
<accession>A0ABR9AAP1</accession>
<comment type="caution">
    <text evidence="2">The sequence shown here is derived from an EMBL/GenBank/DDBJ whole genome shotgun (WGS) entry which is preliminary data.</text>
</comment>
<keyword evidence="3" id="KW-1185">Reference proteome</keyword>
<gene>
    <name evidence="2" type="ORF">IFT62_16915</name>
</gene>
<dbReference type="InterPro" id="IPR010852">
    <property type="entry name" value="ABATE"/>
</dbReference>
<feature type="domain" description="Zinc finger CGNR" evidence="1">
    <location>
        <begin position="135"/>
        <end position="182"/>
    </location>
</feature>
<dbReference type="Pfam" id="PF11706">
    <property type="entry name" value="zf-CGNR"/>
    <property type="match status" value="1"/>
</dbReference>
<dbReference type="PANTHER" id="PTHR35525:SF3">
    <property type="entry name" value="BLL6575 PROTEIN"/>
    <property type="match status" value="1"/>
</dbReference>
<dbReference type="Proteomes" id="UP000625247">
    <property type="component" value="Unassembled WGS sequence"/>
</dbReference>
<dbReference type="EMBL" id="JACYNP010000007">
    <property type="protein sequence ID" value="MBD8122897.1"/>
    <property type="molecule type" value="Genomic_DNA"/>
</dbReference>
<protein>
    <submittedName>
        <fullName evidence="2">CGNR zinc finger domain-containing protein</fullName>
    </submittedName>
</protein>
<dbReference type="PANTHER" id="PTHR35525">
    <property type="entry name" value="BLL6575 PROTEIN"/>
    <property type="match status" value="1"/>
</dbReference>
<evidence type="ECO:0000313" key="2">
    <source>
        <dbReference type="EMBL" id="MBD8122897.1"/>
    </source>
</evidence>
<organism evidence="2 3">
    <name type="scientific">Pseudomonas lutea</name>
    <dbReference type="NCBI Taxonomy" id="243924"/>
    <lineage>
        <taxon>Bacteria</taxon>
        <taxon>Pseudomonadati</taxon>
        <taxon>Pseudomonadota</taxon>
        <taxon>Gammaproteobacteria</taxon>
        <taxon>Pseudomonadales</taxon>
        <taxon>Pseudomonadaceae</taxon>
        <taxon>Pseudomonas</taxon>
    </lineage>
</organism>
<dbReference type="InterPro" id="IPR021005">
    <property type="entry name" value="Znf_CGNR"/>
</dbReference>
<proteinExistence type="predicted"/>